<protein>
    <recommendedName>
        <fullName evidence="2">Nitroreductase domain-containing protein</fullName>
    </recommendedName>
</protein>
<comment type="caution">
    <text evidence="1">The sequence shown here is derived from an EMBL/GenBank/DDBJ whole genome shotgun (WGS) entry which is preliminary data.</text>
</comment>
<dbReference type="EMBL" id="VSSQ01082515">
    <property type="protein sequence ID" value="MPN31115.1"/>
    <property type="molecule type" value="Genomic_DNA"/>
</dbReference>
<accession>A0A645GWD3</accession>
<dbReference type="Gene3D" id="3.40.109.10">
    <property type="entry name" value="NADH Oxidase"/>
    <property type="match status" value="1"/>
</dbReference>
<gene>
    <name evidence="1" type="ORF">SDC9_178589</name>
</gene>
<name>A0A645GWD3_9ZZZZ</name>
<proteinExistence type="predicted"/>
<dbReference type="GO" id="GO:0016491">
    <property type="term" value="F:oxidoreductase activity"/>
    <property type="evidence" value="ECO:0007669"/>
    <property type="project" value="InterPro"/>
</dbReference>
<organism evidence="1">
    <name type="scientific">bioreactor metagenome</name>
    <dbReference type="NCBI Taxonomy" id="1076179"/>
    <lineage>
        <taxon>unclassified sequences</taxon>
        <taxon>metagenomes</taxon>
        <taxon>ecological metagenomes</taxon>
    </lineage>
</organism>
<reference evidence="1" key="1">
    <citation type="submission" date="2019-08" db="EMBL/GenBank/DDBJ databases">
        <authorList>
            <person name="Kucharzyk K."/>
            <person name="Murdoch R.W."/>
            <person name="Higgins S."/>
            <person name="Loffler F."/>
        </authorList>
    </citation>
    <scope>NUCLEOTIDE SEQUENCE</scope>
</reference>
<dbReference type="InterPro" id="IPR000415">
    <property type="entry name" value="Nitroreductase-like"/>
</dbReference>
<evidence type="ECO:0000313" key="1">
    <source>
        <dbReference type="EMBL" id="MPN31115.1"/>
    </source>
</evidence>
<dbReference type="AlphaFoldDB" id="A0A645GWD3"/>
<evidence type="ECO:0008006" key="2">
    <source>
        <dbReference type="Google" id="ProtNLM"/>
    </source>
</evidence>
<sequence length="87" mass="10701">MSLLVFGYPKSRAEAPKNRFPLNCVVYEDNYRSLSRKEWENMTEFRRRGRDFDSWMKAFFERKYQSDFSEEMNRSVNEYLKGFMDKL</sequence>